<keyword evidence="2" id="KW-0812">Transmembrane</keyword>
<dbReference type="RefSeq" id="XP_025467701.1">
    <property type="nucleotide sequence ID" value="XM_025615669.1"/>
</dbReference>
<dbReference type="AlphaFoldDB" id="A0A317WSP9"/>
<keyword evidence="2" id="KW-0472">Membrane</keyword>
<feature type="compositionally biased region" description="Basic residues" evidence="1">
    <location>
        <begin position="1"/>
        <end position="11"/>
    </location>
</feature>
<reference evidence="3 4" key="1">
    <citation type="submission" date="2016-12" db="EMBL/GenBank/DDBJ databases">
        <title>The genomes of Aspergillus section Nigri reveals drivers in fungal speciation.</title>
        <authorList>
            <consortium name="DOE Joint Genome Institute"/>
            <person name="Vesth T.C."/>
            <person name="Nybo J."/>
            <person name="Theobald S."/>
            <person name="Brandl J."/>
            <person name="Frisvad J.C."/>
            <person name="Nielsen K.F."/>
            <person name="Lyhne E.K."/>
            <person name="Kogle M.E."/>
            <person name="Kuo A."/>
            <person name="Riley R."/>
            <person name="Clum A."/>
            <person name="Nolan M."/>
            <person name="Lipzen A."/>
            <person name="Salamov A."/>
            <person name="Henrissat B."/>
            <person name="Wiebenga A."/>
            <person name="De Vries R.P."/>
            <person name="Grigoriev I.V."/>
            <person name="Mortensen U.H."/>
            <person name="Andersen M.R."/>
            <person name="Baker S.E."/>
        </authorList>
    </citation>
    <scope>NUCLEOTIDE SEQUENCE [LARGE SCALE GENOMIC DNA]</scope>
    <source>
        <strain evidence="3 4">CBS 115572</strain>
    </source>
</reference>
<organism evidence="3 4">
    <name type="scientific">Aspergillus sclerotioniger CBS 115572</name>
    <dbReference type="NCBI Taxonomy" id="1450535"/>
    <lineage>
        <taxon>Eukaryota</taxon>
        <taxon>Fungi</taxon>
        <taxon>Dikarya</taxon>
        <taxon>Ascomycota</taxon>
        <taxon>Pezizomycotina</taxon>
        <taxon>Eurotiomycetes</taxon>
        <taxon>Eurotiomycetidae</taxon>
        <taxon>Eurotiales</taxon>
        <taxon>Aspergillaceae</taxon>
        <taxon>Aspergillus</taxon>
        <taxon>Aspergillus subgen. Circumdati</taxon>
    </lineage>
</organism>
<keyword evidence="2" id="KW-1133">Transmembrane helix</keyword>
<evidence type="ECO:0000256" key="1">
    <source>
        <dbReference type="SAM" id="MobiDB-lite"/>
    </source>
</evidence>
<gene>
    <name evidence="3" type="ORF">BO94DRAFT_58501</name>
</gene>
<evidence type="ECO:0000313" key="3">
    <source>
        <dbReference type="EMBL" id="PWY87918.1"/>
    </source>
</evidence>
<proteinExistence type="predicted"/>
<name>A0A317WSP9_9EURO</name>
<sequence length="98" mass="11326">MGGKSWAKKPPSRQTVWPRDGRSTVSHRRSQTWHLAVVIICLVHALLRNEPPLVRLVCGKWEFLQPCKQEFVLPIMYAPSYSICILMSYIHAVLHTPY</sequence>
<accession>A0A317WSP9</accession>
<protein>
    <submittedName>
        <fullName evidence="3">Uncharacterized protein</fullName>
    </submittedName>
</protein>
<dbReference type="Proteomes" id="UP000246702">
    <property type="component" value="Unassembled WGS sequence"/>
</dbReference>
<evidence type="ECO:0000256" key="2">
    <source>
        <dbReference type="SAM" id="Phobius"/>
    </source>
</evidence>
<evidence type="ECO:0000313" key="4">
    <source>
        <dbReference type="Proteomes" id="UP000246702"/>
    </source>
</evidence>
<keyword evidence="4" id="KW-1185">Reference proteome</keyword>
<comment type="caution">
    <text evidence="3">The sequence shown here is derived from an EMBL/GenBank/DDBJ whole genome shotgun (WGS) entry which is preliminary data.</text>
</comment>
<feature type="transmembrane region" description="Helical" evidence="2">
    <location>
        <begin position="71"/>
        <end position="94"/>
    </location>
</feature>
<feature type="region of interest" description="Disordered" evidence="1">
    <location>
        <begin position="1"/>
        <end position="23"/>
    </location>
</feature>
<dbReference type="GeneID" id="37117812"/>
<dbReference type="EMBL" id="MSFK01000013">
    <property type="protein sequence ID" value="PWY87918.1"/>
    <property type="molecule type" value="Genomic_DNA"/>
</dbReference>